<name>A0A7S5DSM5_RHIRH</name>
<feature type="domain" description="SMODS and SLOG-associating 2TM effector" evidence="3">
    <location>
        <begin position="8"/>
        <end position="155"/>
    </location>
</feature>
<keyword evidence="2" id="KW-0812">Transmembrane</keyword>
<keyword evidence="2" id="KW-0472">Membrane</keyword>
<accession>A0A7S5DSM5</accession>
<evidence type="ECO:0000256" key="1">
    <source>
        <dbReference type="SAM" id="MobiDB-lite"/>
    </source>
</evidence>
<sequence length="219" mass="24530">MTANDEGPREKLLKDMKRTKGVRFNASKRIEESEMKTTRNTAYASVAVVVVTLLPVFFPMGQLLENAIALTTVALSIFILASSLLQSAHAGQVKADQFQRCALEVNSLRRELSSAPETADLAGYTARYDEILRRYNINHDRVDYDRYRLEHPDEFPSLAPEDTKSARSNLEKEGRPSEQPARFIAAATSVIVIATVFSTISRSSETFQGILLWLKSFVQ</sequence>
<dbReference type="EMBL" id="MK318968">
    <property type="protein sequence ID" value="QCL09292.1"/>
    <property type="molecule type" value="Genomic_DNA"/>
</dbReference>
<evidence type="ECO:0000256" key="2">
    <source>
        <dbReference type="SAM" id="Phobius"/>
    </source>
</evidence>
<dbReference type="RefSeq" id="WP_200985060.1">
    <property type="nucleotide sequence ID" value="NZ_MK318968.1"/>
</dbReference>
<feature type="transmembrane region" description="Helical" evidence="2">
    <location>
        <begin position="67"/>
        <end position="85"/>
    </location>
</feature>
<evidence type="ECO:0000313" key="4">
    <source>
        <dbReference type="EMBL" id="QCL09292.1"/>
    </source>
</evidence>
<dbReference type="AlphaFoldDB" id="A0A7S5DSM5"/>
<feature type="transmembrane region" description="Helical" evidence="2">
    <location>
        <begin position="42"/>
        <end position="61"/>
    </location>
</feature>
<feature type="region of interest" description="Disordered" evidence="1">
    <location>
        <begin position="153"/>
        <end position="179"/>
    </location>
</feature>
<dbReference type="InterPro" id="IPR041115">
    <property type="entry name" value="SLATT_5"/>
</dbReference>
<keyword evidence="2" id="KW-1133">Transmembrane helix</keyword>
<geneLocation type="plasmid" evidence="4">
    <name>pC5.7b</name>
</geneLocation>
<dbReference type="NCBIfam" id="NF033631">
    <property type="entry name" value="SLATT_5"/>
    <property type="match status" value="1"/>
</dbReference>
<dbReference type="Pfam" id="PF18160">
    <property type="entry name" value="SLATT_5"/>
    <property type="match status" value="1"/>
</dbReference>
<evidence type="ECO:0000259" key="3">
    <source>
        <dbReference type="Pfam" id="PF18160"/>
    </source>
</evidence>
<gene>
    <name evidence="4" type="ORF">pC5.7b_425</name>
</gene>
<protein>
    <recommendedName>
        <fullName evidence="3">SMODS and SLOG-associating 2TM effector domain-containing protein</fullName>
    </recommendedName>
</protein>
<keyword evidence="4" id="KW-0614">Plasmid</keyword>
<proteinExistence type="predicted"/>
<feature type="compositionally biased region" description="Basic and acidic residues" evidence="1">
    <location>
        <begin position="161"/>
        <end position="176"/>
    </location>
</feature>
<reference evidence="4" key="1">
    <citation type="submission" date="2018-12" db="EMBL/GenBank/DDBJ databases">
        <title>Three Rhizobium rhizogenes strains isolated from the same crown gall tumor carry diverse plasmids.</title>
        <authorList>
            <person name="Pulawska J."/>
            <person name="Kuzmanovic N."/>
        </authorList>
    </citation>
    <scope>NUCLEOTIDE SEQUENCE</scope>
    <source>
        <strain evidence="4">C5.7</strain>
        <plasmid evidence="4">pC5.7b</plasmid>
    </source>
</reference>
<organism evidence="4">
    <name type="scientific">Rhizobium rhizogenes</name>
    <name type="common">Agrobacterium rhizogenes</name>
    <dbReference type="NCBI Taxonomy" id="359"/>
    <lineage>
        <taxon>Bacteria</taxon>
        <taxon>Pseudomonadati</taxon>
        <taxon>Pseudomonadota</taxon>
        <taxon>Alphaproteobacteria</taxon>
        <taxon>Hyphomicrobiales</taxon>
        <taxon>Rhizobiaceae</taxon>
        <taxon>Rhizobium/Agrobacterium group</taxon>
        <taxon>Rhizobium</taxon>
    </lineage>
</organism>